<keyword evidence="3" id="KW-1185">Reference proteome</keyword>
<accession>A0AAV7S400</accession>
<reference evidence="2" key="1">
    <citation type="journal article" date="2022" name="bioRxiv">
        <title>Sequencing and chromosome-scale assembly of the giantPleurodeles waltlgenome.</title>
        <authorList>
            <person name="Brown T."/>
            <person name="Elewa A."/>
            <person name="Iarovenko S."/>
            <person name="Subramanian E."/>
            <person name="Araus A.J."/>
            <person name="Petzold A."/>
            <person name="Susuki M."/>
            <person name="Suzuki K.-i.T."/>
            <person name="Hayashi T."/>
            <person name="Toyoda A."/>
            <person name="Oliveira C."/>
            <person name="Osipova E."/>
            <person name="Leigh N.D."/>
            <person name="Simon A."/>
            <person name="Yun M.H."/>
        </authorList>
    </citation>
    <scope>NUCLEOTIDE SEQUENCE</scope>
    <source>
        <strain evidence="2">20211129_DDA</strain>
        <tissue evidence="2">Liver</tissue>
    </source>
</reference>
<comment type="caution">
    <text evidence="2">The sequence shown here is derived from an EMBL/GenBank/DDBJ whole genome shotgun (WGS) entry which is preliminary data.</text>
</comment>
<gene>
    <name evidence="2" type="ORF">NDU88_010689</name>
</gene>
<evidence type="ECO:0000313" key="3">
    <source>
        <dbReference type="Proteomes" id="UP001066276"/>
    </source>
</evidence>
<dbReference type="EMBL" id="JANPWB010000009">
    <property type="protein sequence ID" value="KAJ1157993.1"/>
    <property type="molecule type" value="Genomic_DNA"/>
</dbReference>
<feature type="region of interest" description="Disordered" evidence="1">
    <location>
        <begin position="179"/>
        <end position="258"/>
    </location>
</feature>
<dbReference type="AlphaFoldDB" id="A0AAV7S400"/>
<dbReference type="Proteomes" id="UP001066276">
    <property type="component" value="Chromosome 5"/>
</dbReference>
<protein>
    <submittedName>
        <fullName evidence="2">Uncharacterized protein</fullName>
    </submittedName>
</protein>
<feature type="compositionally biased region" description="Basic and acidic residues" evidence="1">
    <location>
        <begin position="202"/>
        <end position="215"/>
    </location>
</feature>
<organism evidence="2 3">
    <name type="scientific">Pleurodeles waltl</name>
    <name type="common">Iberian ribbed newt</name>
    <dbReference type="NCBI Taxonomy" id="8319"/>
    <lineage>
        <taxon>Eukaryota</taxon>
        <taxon>Metazoa</taxon>
        <taxon>Chordata</taxon>
        <taxon>Craniata</taxon>
        <taxon>Vertebrata</taxon>
        <taxon>Euteleostomi</taxon>
        <taxon>Amphibia</taxon>
        <taxon>Batrachia</taxon>
        <taxon>Caudata</taxon>
        <taxon>Salamandroidea</taxon>
        <taxon>Salamandridae</taxon>
        <taxon>Pleurodelinae</taxon>
        <taxon>Pleurodeles</taxon>
    </lineage>
</organism>
<evidence type="ECO:0000313" key="2">
    <source>
        <dbReference type="EMBL" id="KAJ1157993.1"/>
    </source>
</evidence>
<sequence>MLGTGTLCLELREGSHSIEERLQADPFSTHSIGSHETICGNIRHCLIKISQTEVHISDYLMLSFEKWVLNVTDIDCITLSDTEELDIKQDLGEAAFQVSLSLLAITAEKRSKGNMKRTGNEQEPFSAISAVDRLQTCNSLFCGYHPSQFAWHSAVTNSTAGRTAPKHWLEKAWHAPRLPRSRNRFPGSAPDALSDQLRSHGISKEEGEVSVETRRSCKPSSSEVSTEMKRVPQKSEAGERNVLKSVRLSQRSADKRSF</sequence>
<evidence type="ECO:0000256" key="1">
    <source>
        <dbReference type="SAM" id="MobiDB-lite"/>
    </source>
</evidence>
<proteinExistence type="predicted"/>
<name>A0AAV7S400_PLEWA</name>